<dbReference type="PANTHER" id="PTHR11034">
    <property type="entry name" value="N-MYC DOWNSTREAM REGULATED"/>
    <property type="match status" value="1"/>
</dbReference>
<evidence type="ECO:0000256" key="1">
    <source>
        <dbReference type="ARBA" id="ARBA00005598"/>
    </source>
</evidence>
<protein>
    <submittedName>
        <fullName evidence="3">Uncharacterized protein</fullName>
    </submittedName>
</protein>
<evidence type="ECO:0000313" key="3">
    <source>
        <dbReference type="EMBL" id="CAF0838709.1"/>
    </source>
</evidence>
<dbReference type="SUPFAM" id="SSF53474">
    <property type="entry name" value="alpha/beta-Hydrolases"/>
    <property type="match status" value="1"/>
</dbReference>
<dbReference type="InterPro" id="IPR029058">
    <property type="entry name" value="AB_hydrolase_fold"/>
</dbReference>
<organism evidence="3 5">
    <name type="scientific">Didymodactylos carnosus</name>
    <dbReference type="NCBI Taxonomy" id="1234261"/>
    <lineage>
        <taxon>Eukaryota</taxon>
        <taxon>Metazoa</taxon>
        <taxon>Spiralia</taxon>
        <taxon>Gnathifera</taxon>
        <taxon>Rotifera</taxon>
        <taxon>Eurotatoria</taxon>
        <taxon>Bdelloidea</taxon>
        <taxon>Philodinida</taxon>
        <taxon>Philodinidae</taxon>
        <taxon>Didymodactylos</taxon>
    </lineage>
</organism>
<evidence type="ECO:0000256" key="2">
    <source>
        <dbReference type="SAM" id="MobiDB-lite"/>
    </source>
</evidence>
<feature type="non-terminal residue" evidence="3">
    <location>
        <position position="1"/>
    </location>
</feature>
<evidence type="ECO:0000313" key="5">
    <source>
        <dbReference type="Proteomes" id="UP000663829"/>
    </source>
</evidence>
<keyword evidence="5" id="KW-1185">Reference proteome</keyword>
<dbReference type="OrthoDB" id="191979at2759"/>
<sequence>KYVIRSDKLHVDYTAFVQDDTSVTGSKCHIMTIHDIGCNHSVFTEYVSQPEMRGLKQRVVWVHVDLPGQEDDASDLTIEKYPSLDDLGAELINVVDHLNIQQLVIFGEGAGANVAIRFAMEYPSRVHGVICVHPTASTAGFMETMKDKITNWKLIHKGMNADAEAYLIWHRFGRDAAKGYGDSQLLEANIREFSEKLYGKRNPKNLAVFMDAFLNRTNLIDKLEKLTVDCLVAVGKRSSVLSTTQKFYDRLKETRDPKHMVNSPLLIVDNVGDVLGEAPDVLAKSMQFFLQGIGLLSGLPMETSLVGLGRLSRAMSMEDADRPRRGSGLQPQSPLTASSNDSPPVGSPPKFSS</sequence>
<accession>A0A813VKD2</accession>
<dbReference type="InterPro" id="IPR004142">
    <property type="entry name" value="NDRG"/>
</dbReference>
<proteinExistence type="inferred from homology"/>
<comment type="similarity">
    <text evidence="1">Belongs to the NDRG family.</text>
</comment>
<evidence type="ECO:0000313" key="4">
    <source>
        <dbReference type="EMBL" id="CAF3625883.1"/>
    </source>
</evidence>
<dbReference type="Proteomes" id="UP000681722">
    <property type="component" value="Unassembled WGS sequence"/>
</dbReference>
<dbReference type="EMBL" id="CAJNOQ010000788">
    <property type="protein sequence ID" value="CAF0838709.1"/>
    <property type="molecule type" value="Genomic_DNA"/>
</dbReference>
<feature type="compositionally biased region" description="Polar residues" evidence="2">
    <location>
        <begin position="329"/>
        <end position="342"/>
    </location>
</feature>
<gene>
    <name evidence="3" type="ORF">GPM918_LOCUS5446</name>
    <name evidence="4" type="ORF">SRO942_LOCUS5440</name>
</gene>
<comment type="caution">
    <text evidence="3">The sequence shown here is derived from an EMBL/GenBank/DDBJ whole genome shotgun (WGS) entry which is preliminary data.</text>
</comment>
<dbReference type="AlphaFoldDB" id="A0A813VKD2"/>
<reference evidence="3" key="1">
    <citation type="submission" date="2021-02" db="EMBL/GenBank/DDBJ databases">
        <authorList>
            <person name="Nowell W R."/>
        </authorList>
    </citation>
    <scope>NUCLEOTIDE SEQUENCE</scope>
</reference>
<feature type="region of interest" description="Disordered" evidence="2">
    <location>
        <begin position="316"/>
        <end position="353"/>
    </location>
</feature>
<dbReference type="EMBL" id="CAJOBC010000787">
    <property type="protein sequence ID" value="CAF3625883.1"/>
    <property type="molecule type" value="Genomic_DNA"/>
</dbReference>
<dbReference type="Pfam" id="PF03096">
    <property type="entry name" value="Ndr"/>
    <property type="match status" value="1"/>
</dbReference>
<dbReference type="Gene3D" id="3.40.50.1820">
    <property type="entry name" value="alpha/beta hydrolase"/>
    <property type="match status" value="1"/>
</dbReference>
<name>A0A813VKD2_9BILA</name>
<dbReference type="Proteomes" id="UP000663829">
    <property type="component" value="Unassembled WGS sequence"/>
</dbReference>